<feature type="region of interest" description="Disordered" evidence="1">
    <location>
        <begin position="135"/>
        <end position="154"/>
    </location>
</feature>
<reference evidence="2 3" key="1">
    <citation type="journal article" date="2022" name="bioRxiv">
        <title>Sequencing and chromosome-scale assembly of the giantPleurodeles waltlgenome.</title>
        <authorList>
            <person name="Brown T."/>
            <person name="Elewa A."/>
            <person name="Iarovenko S."/>
            <person name="Subramanian E."/>
            <person name="Araus A.J."/>
            <person name="Petzold A."/>
            <person name="Susuki M."/>
            <person name="Suzuki K.-i.T."/>
            <person name="Hayashi T."/>
            <person name="Toyoda A."/>
            <person name="Oliveira C."/>
            <person name="Osipova E."/>
            <person name="Leigh N.D."/>
            <person name="Simon A."/>
            <person name="Yun M.H."/>
        </authorList>
    </citation>
    <scope>NUCLEOTIDE SEQUENCE [LARGE SCALE GENOMIC DNA]</scope>
    <source>
        <strain evidence="2">20211129_DDA</strain>
        <tissue evidence="2">Liver</tissue>
    </source>
</reference>
<dbReference type="Proteomes" id="UP001066276">
    <property type="component" value="Unassembled WGS sequence"/>
</dbReference>
<proteinExistence type="predicted"/>
<name>A0AAV7KVD0_PLEWA</name>
<protein>
    <submittedName>
        <fullName evidence="2">Uncharacterized protein</fullName>
    </submittedName>
</protein>
<feature type="region of interest" description="Disordered" evidence="1">
    <location>
        <begin position="1"/>
        <end position="107"/>
    </location>
</feature>
<gene>
    <name evidence="2" type="ORF">NDU88_000080</name>
</gene>
<evidence type="ECO:0000256" key="1">
    <source>
        <dbReference type="SAM" id="MobiDB-lite"/>
    </source>
</evidence>
<evidence type="ECO:0000313" key="2">
    <source>
        <dbReference type="EMBL" id="KAJ1079685.1"/>
    </source>
</evidence>
<evidence type="ECO:0000313" key="3">
    <source>
        <dbReference type="Proteomes" id="UP001066276"/>
    </source>
</evidence>
<feature type="compositionally biased region" description="Basic and acidic residues" evidence="1">
    <location>
        <begin position="1"/>
        <end position="10"/>
    </location>
</feature>
<organism evidence="2 3">
    <name type="scientific">Pleurodeles waltl</name>
    <name type="common">Iberian ribbed newt</name>
    <dbReference type="NCBI Taxonomy" id="8319"/>
    <lineage>
        <taxon>Eukaryota</taxon>
        <taxon>Metazoa</taxon>
        <taxon>Chordata</taxon>
        <taxon>Craniata</taxon>
        <taxon>Vertebrata</taxon>
        <taxon>Euteleostomi</taxon>
        <taxon>Amphibia</taxon>
        <taxon>Batrachia</taxon>
        <taxon>Caudata</taxon>
        <taxon>Salamandroidea</taxon>
        <taxon>Salamandridae</taxon>
        <taxon>Pleurodelinae</taxon>
        <taxon>Pleurodeles</taxon>
    </lineage>
</organism>
<dbReference type="AlphaFoldDB" id="A0AAV7KVD0"/>
<sequence length="154" mass="18225">MRRTPRELMKSPRTRKWREKSPTMSEETRIKPTSGEPEENGRFNQRRTGNGKRGWFPRGTEKEITCRHQHIQKNNPEEEIAEEEEKRCAYEEDATGTYEKPENQEMEGEVTYNVRGDKDQADEWRAPGKWKIQPKEDREGDAFEHIGEDANKEC</sequence>
<dbReference type="EMBL" id="JANPWB010000032">
    <property type="protein sequence ID" value="KAJ1079685.1"/>
    <property type="molecule type" value="Genomic_DNA"/>
</dbReference>
<comment type="caution">
    <text evidence="2">The sequence shown here is derived from an EMBL/GenBank/DDBJ whole genome shotgun (WGS) entry which is preliminary data.</text>
</comment>
<keyword evidence="3" id="KW-1185">Reference proteome</keyword>
<accession>A0AAV7KVD0</accession>